<keyword evidence="6 11" id="KW-0441">Lipid A biosynthesis</keyword>
<keyword evidence="8 11" id="KW-0808">Transferase</keyword>
<dbReference type="CDD" id="cd01635">
    <property type="entry name" value="Glycosyltransferase_GTB-type"/>
    <property type="match status" value="1"/>
</dbReference>
<dbReference type="HAMAP" id="MF_00392">
    <property type="entry name" value="LpxB"/>
    <property type="match status" value="1"/>
</dbReference>
<keyword evidence="5 11" id="KW-0444">Lipid biosynthesis</keyword>
<dbReference type="SUPFAM" id="SSF53756">
    <property type="entry name" value="UDP-Glycosyltransferase/glycogen phosphorylase"/>
    <property type="match status" value="1"/>
</dbReference>
<evidence type="ECO:0000256" key="6">
    <source>
        <dbReference type="ARBA" id="ARBA00022556"/>
    </source>
</evidence>
<evidence type="ECO:0000256" key="7">
    <source>
        <dbReference type="ARBA" id="ARBA00022676"/>
    </source>
</evidence>
<reference evidence="12 13" key="1">
    <citation type="submission" date="2021-10" db="EMBL/GenBank/DDBJ databases">
        <title>Draft genome of Aestuariibacter halophilus JC2043.</title>
        <authorList>
            <person name="Emsley S.A."/>
            <person name="Pfannmuller K.M."/>
            <person name="Ushijima B."/>
            <person name="Saw J.H."/>
            <person name="Videau P."/>
        </authorList>
    </citation>
    <scope>NUCLEOTIDE SEQUENCE [LARGE SCALE GENOMIC DNA]</scope>
    <source>
        <strain evidence="12 13">JC2043</strain>
    </source>
</reference>
<protein>
    <recommendedName>
        <fullName evidence="4 11">Lipid-A-disaccharide synthase</fullName>
        <ecNumber evidence="3 11">2.4.1.182</ecNumber>
    </recommendedName>
</protein>
<dbReference type="InterPro" id="IPR003835">
    <property type="entry name" value="Glyco_trans_19"/>
</dbReference>
<evidence type="ECO:0000256" key="8">
    <source>
        <dbReference type="ARBA" id="ARBA00022679"/>
    </source>
</evidence>
<evidence type="ECO:0000256" key="10">
    <source>
        <dbReference type="ARBA" id="ARBA00048975"/>
    </source>
</evidence>
<name>A0ABS8GCC4_9ALTE</name>
<dbReference type="EMBL" id="JAJEWP010000007">
    <property type="protein sequence ID" value="MCC2618177.1"/>
    <property type="molecule type" value="Genomic_DNA"/>
</dbReference>
<comment type="similarity">
    <text evidence="2 11">Belongs to the LpxB family.</text>
</comment>
<keyword evidence="13" id="KW-1185">Reference proteome</keyword>
<sequence length="383" mass="42310">MSPPSTRPLRIGIVAGEASGDVLAAGMIRQIKAQYPDAIIEGIAGPHMQAAGCTSLYDMEALSVMGLVEVLSRLRQLLGIRKGIYQHFIDNPPDVFVGVDAPDFNLTLERKLKEAGIKTVHYVSPTVWAWREKRIHKIARATDLVLSIFPFEKAFYDQHKVPCRFVGHTLADSIPVEVDQGAAREQLGIEPQDKVLALLPGSRGREVDTLLPVFLDTAARIVTHTGQLTVLIPAANEARKQQISDLVAAHSSACSVRILDGQAREAMIAADGVLLASGTATLEAMLCKRPMVAAYKLNWLTHKMMQRMYKARFFTLPNLLADRPIIPELLQQDVNPQTLCDHMLPLLLGQQHQDIDTFIAIHRQLRQHADKQAADAVLELCHD</sequence>
<dbReference type="Pfam" id="PF02684">
    <property type="entry name" value="LpxB"/>
    <property type="match status" value="1"/>
</dbReference>
<comment type="pathway">
    <text evidence="11">Bacterial outer membrane biogenesis; LPS lipid A biosynthesis.</text>
</comment>
<evidence type="ECO:0000313" key="13">
    <source>
        <dbReference type="Proteomes" id="UP001520878"/>
    </source>
</evidence>
<evidence type="ECO:0000256" key="4">
    <source>
        <dbReference type="ARBA" id="ARBA00020902"/>
    </source>
</evidence>
<dbReference type="PANTHER" id="PTHR30372:SF4">
    <property type="entry name" value="LIPID-A-DISACCHARIDE SYNTHASE, MITOCHONDRIAL-RELATED"/>
    <property type="match status" value="1"/>
</dbReference>
<keyword evidence="7 11" id="KW-0328">Glycosyltransferase</keyword>
<dbReference type="Proteomes" id="UP001520878">
    <property type="component" value="Unassembled WGS sequence"/>
</dbReference>
<evidence type="ECO:0000256" key="11">
    <source>
        <dbReference type="HAMAP-Rule" id="MF_00392"/>
    </source>
</evidence>
<dbReference type="GO" id="GO:0008915">
    <property type="term" value="F:lipid-A-disaccharide synthase activity"/>
    <property type="evidence" value="ECO:0007669"/>
    <property type="project" value="UniProtKB-EC"/>
</dbReference>
<evidence type="ECO:0000313" key="12">
    <source>
        <dbReference type="EMBL" id="MCC2618177.1"/>
    </source>
</evidence>
<comment type="function">
    <text evidence="1 11">Condensation of UDP-2,3-diacylglucosamine and 2,3-diacylglucosamine-1-phosphate to form lipid A disaccharide, a precursor of lipid A, a phosphorylated glycolipid that anchors the lipopolysaccharide to the outer membrane of the cell.</text>
</comment>
<evidence type="ECO:0000256" key="1">
    <source>
        <dbReference type="ARBA" id="ARBA00002056"/>
    </source>
</evidence>
<gene>
    <name evidence="11 12" type="primary">lpxB</name>
    <name evidence="12" type="ORF">LJ739_18115</name>
</gene>
<evidence type="ECO:0000256" key="3">
    <source>
        <dbReference type="ARBA" id="ARBA00012687"/>
    </source>
</evidence>
<comment type="caution">
    <text evidence="12">The sequence shown here is derived from an EMBL/GenBank/DDBJ whole genome shotgun (WGS) entry which is preliminary data.</text>
</comment>
<evidence type="ECO:0000256" key="2">
    <source>
        <dbReference type="ARBA" id="ARBA00007868"/>
    </source>
</evidence>
<organism evidence="12 13">
    <name type="scientific">Fluctibacter halophilus</name>
    <dbReference type="NCBI Taxonomy" id="226011"/>
    <lineage>
        <taxon>Bacteria</taxon>
        <taxon>Pseudomonadati</taxon>
        <taxon>Pseudomonadota</taxon>
        <taxon>Gammaproteobacteria</taxon>
        <taxon>Alteromonadales</taxon>
        <taxon>Alteromonadaceae</taxon>
        <taxon>Fluctibacter</taxon>
    </lineage>
</organism>
<keyword evidence="9 11" id="KW-0443">Lipid metabolism</keyword>
<dbReference type="RefSeq" id="WP_229162808.1">
    <property type="nucleotide sequence ID" value="NZ_JAJEWP010000007.1"/>
</dbReference>
<proteinExistence type="inferred from homology"/>
<accession>A0ABS8GCC4</accession>
<dbReference type="NCBIfam" id="TIGR00215">
    <property type="entry name" value="lpxB"/>
    <property type="match status" value="1"/>
</dbReference>
<dbReference type="PANTHER" id="PTHR30372">
    <property type="entry name" value="LIPID-A-DISACCHARIDE SYNTHASE"/>
    <property type="match status" value="1"/>
</dbReference>
<comment type="catalytic activity">
    <reaction evidence="10 11">
        <text>a lipid X + a UDP-2-N,3-O-bis[(3R)-3-hydroxyacyl]-alpha-D-glucosamine = a lipid A disaccharide + UDP + H(+)</text>
        <dbReference type="Rhea" id="RHEA:67828"/>
        <dbReference type="ChEBI" id="CHEBI:15378"/>
        <dbReference type="ChEBI" id="CHEBI:58223"/>
        <dbReference type="ChEBI" id="CHEBI:137748"/>
        <dbReference type="ChEBI" id="CHEBI:176338"/>
        <dbReference type="ChEBI" id="CHEBI:176343"/>
        <dbReference type="EC" id="2.4.1.182"/>
    </reaction>
</comment>
<evidence type="ECO:0000256" key="5">
    <source>
        <dbReference type="ARBA" id="ARBA00022516"/>
    </source>
</evidence>
<evidence type="ECO:0000256" key="9">
    <source>
        <dbReference type="ARBA" id="ARBA00023098"/>
    </source>
</evidence>
<dbReference type="EC" id="2.4.1.182" evidence="3 11"/>